<protein>
    <recommendedName>
        <fullName evidence="1">Myb-like domain-containing protein</fullName>
    </recommendedName>
</protein>
<dbReference type="InterPro" id="IPR013087">
    <property type="entry name" value="Znf_C2H2_type"/>
</dbReference>
<dbReference type="PROSITE" id="PS00028">
    <property type="entry name" value="ZINC_FINGER_C2H2_1"/>
    <property type="match status" value="1"/>
</dbReference>
<dbReference type="EMBL" id="JABANM010036278">
    <property type="protein sequence ID" value="KAF4691478.1"/>
    <property type="molecule type" value="Genomic_DNA"/>
</dbReference>
<organism evidence="2 3">
    <name type="scientific">Perkinsus olseni</name>
    <name type="common">Perkinsus atlanticus</name>
    <dbReference type="NCBI Taxonomy" id="32597"/>
    <lineage>
        <taxon>Eukaryota</taxon>
        <taxon>Sar</taxon>
        <taxon>Alveolata</taxon>
        <taxon>Perkinsozoa</taxon>
        <taxon>Perkinsea</taxon>
        <taxon>Perkinsida</taxon>
        <taxon>Perkinsidae</taxon>
        <taxon>Perkinsus</taxon>
    </lineage>
</organism>
<gene>
    <name evidence="2" type="ORF">FOZ62_026517</name>
</gene>
<evidence type="ECO:0000313" key="3">
    <source>
        <dbReference type="Proteomes" id="UP000574390"/>
    </source>
</evidence>
<dbReference type="Gene3D" id="1.10.10.60">
    <property type="entry name" value="Homeodomain-like"/>
    <property type="match status" value="1"/>
</dbReference>
<accession>A0A7J6P5U8</accession>
<reference evidence="2 3" key="1">
    <citation type="submission" date="2020-04" db="EMBL/GenBank/DDBJ databases">
        <title>Perkinsus olseni comparative genomics.</title>
        <authorList>
            <person name="Bogema D.R."/>
        </authorList>
    </citation>
    <scope>NUCLEOTIDE SEQUENCE [LARGE SCALE GENOMIC DNA]</scope>
    <source>
        <strain evidence="2">ATCC PRA-205</strain>
    </source>
</reference>
<dbReference type="SUPFAM" id="SSF46689">
    <property type="entry name" value="Homeodomain-like"/>
    <property type="match status" value="1"/>
</dbReference>
<name>A0A7J6P5U8_PEROL</name>
<evidence type="ECO:0000313" key="2">
    <source>
        <dbReference type="EMBL" id="KAF4691478.1"/>
    </source>
</evidence>
<proteinExistence type="predicted"/>
<feature type="domain" description="Myb-like" evidence="1">
    <location>
        <begin position="167"/>
        <end position="224"/>
    </location>
</feature>
<dbReference type="InterPro" id="IPR009057">
    <property type="entry name" value="Homeodomain-like_sf"/>
</dbReference>
<sequence>MLRCRATQYMCRLPGAYIFESSYETYLGPADWVDSFDAPHSLTTKTIRLREFEISILEVWSLYWCRLCKRGLKGFVEIRDHLRHDYHTQRIAMHAFCEKEGIQVPTRRLGEEVSAKSHFVEVPNVEYLTKDDMDRNGIVITDGVNYPEEPSGWLYWPRLFEDQHLNGDGMKEGPWAWVEEDDLRRAHRRYGNNWSKLIRSSRYRGYAFSGRSYSAIACKWDRMKTRRRMEKLREKRRFQGRCSSSRMDLEIG</sequence>
<dbReference type="AlphaFoldDB" id="A0A7J6P5U8"/>
<dbReference type="InterPro" id="IPR001005">
    <property type="entry name" value="SANT/Myb"/>
</dbReference>
<dbReference type="Proteomes" id="UP000574390">
    <property type="component" value="Unassembled WGS sequence"/>
</dbReference>
<dbReference type="PROSITE" id="PS50090">
    <property type="entry name" value="MYB_LIKE"/>
    <property type="match status" value="1"/>
</dbReference>
<evidence type="ECO:0000259" key="1">
    <source>
        <dbReference type="PROSITE" id="PS50090"/>
    </source>
</evidence>
<comment type="caution">
    <text evidence="2">The sequence shown here is derived from an EMBL/GenBank/DDBJ whole genome shotgun (WGS) entry which is preliminary data.</text>
</comment>